<evidence type="ECO:0000313" key="1">
    <source>
        <dbReference type="EMBL" id="KAF9457303.1"/>
    </source>
</evidence>
<protein>
    <submittedName>
        <fullName evidence="1">Uncharacterized protein</fullName>
    </submittedName>
</protein>
<dbReference type="Proteomes" id="UP000807353">
    <property type="component" value="Unassembled WGS sequence"/>
</dbReference>
<organism evidence="1 2">
    <name type="scientific">Collybia nuda</name>
    <dbReference type="NCBI Taxonomy" id="64659"/>
    <lineage>
        <taxon>Eukaryota</taxon>
        <taxon>Fungi</taxon>
        <taxon>Dikarya</taxon>
        <taxon>Basidiomycota</taxon>
        <taxon>Agaricomycotina</taxon>
        <taxon>Agaricomycetes</taxon>
        <taxon>Agaricomycetidae</taxon>
        <taxon>Agaricales</taxon>
        <taxon>Tricholomatineae</taxon>
        <taxon>Clitocybaceae</taxon>
        <taxon>Collybia</taxon>
    </lineage>
</organism>
<dbReference type="OrthoDB" id="3256444at2759"/>
<name>A0A9P5XUZ6_9AGAR</name>
<reference evidence="1" key="1">
    <citation type="submission" date="2020-11" db="EMBL/GenBank/DDBJ databases">
        <authorList>
            <consortium name="DOE Joint Genome Institute"/>
            <person name="Ahrendt S."/>
            <person name="Riley R."/>
            <person name="Andreopoulos W."/>
            <person name="Labutti K."/>
            <person name="Pangilinan J."/>
            <person name="Ruiz-Duenas F.J."/>
            <person name="Barrasa J.M."/>
            <person name="Sanchez-Garcia M."/>
            <person name="Camarero S."/>
            <person name="Miyauchi S."/>
            <person name="Serrano A."/>
            <person name="Linde D."/>
            <person name="Babiker R."/>
            <person name="Drula E."/>
            <person name="Ayuso-Fernandez I."/>
            <person name="Pacheco R."/>
            <person name="Padilla G."/>
            <person name="Ferreira P."/>
            <person name="Barriuso J."/>
            <person name="Kellner H."/>
            <person name="Castanera R."/>
            <person name="Alfaro M."/>
            <person name="Ramirez L."/>
            <person name="Pisabarro A.G."/>
            <person name="Kuo A."/>
            <person name="Tritt A."/>
            <person name="Lipzen A."/>
            <person name="He G."/>
            <person name="Yan M."/>
            <person name="Ng V."/>
            <person name="Cullen D."/>
            <person name="Martin F."/>
            <person name="Rosso M.-N."/>
            <person name="Henrissat B."/>
            <person name="Hibbett D."/>
            <person name="Martinez A.T."/>
            <person name="Grigoriev I.V."/>
        </authorList>
    </citation>
    <scope>NUCLEOTIDE SEQUENCE</scope>
    <source>
        <strain evidence="1">CBS 247.69</strain>
    </source>
</reference>
<accession>A0A9P5XUZ6</accession>
<gene>
    <name evidence="1" type="ORF">BDZ94DRAFT_1175853</name>
</gene>
<evidence type="ECO:0000313" key="2">
    <source>
        <dbReference type="Proteomes" id="UP000807353"/>
    </source>
</evidence>
<dbReference type="AlphaFoldDB" id="A0A9P5XUZ6"/>
<feature type="non-terminal residue" evidence="1">
    <location>
        <position position="1"/>
    </location>
</feature>
<dbReference type="EMBL" id="MU150377">
    <property type="protein sequence ID" value="KAF9457303.1"/>
    <property type="molecule type" value="Genomic_DNA"/>
</dbReference>
<comment type="caution">
    <text evidence="1">The sequence shown here is derived from an EMBL/GenBank/DDBJ whole genome shotgun (WGS) entry which is preliminary data.</text>
</comment>
<sequence>FFKKPYHKWADKHKFKSKLPNDVKARKNEVNSGESSQTTLIPHLKDLPVKEKIIPYTDALFREAAIEWLIATDQPIAAFDHPKFQRMIAVAACSTNGVKLPGRKSTRNEIMKMFQDQLTHLQNRLNVSLIHLCFIYFYIDDLSECCCYW</sequence>
<keyword evidence="2" id="KW-1185">Reference proteome</keyword>
<proteinExistence type="predicted"/>